<evidence type="ECO:0000259" key="4">
    <source>
        <dbReference type="Pfam" id="PF03816"/>
    </source>
</evidence>
<organism evidence="5 6">
    <name type="scientific">Yinghuangia soli</name>
    <dbReference type="NCBI Taxonomy" id="2908204"/>
    <lineage>
        <taxon>Bacteria</taxon>
        <taxon>Bacillati</taxon>
        <taxon>Actinomycetota</taxon>
        <taxon>Actinomycetes</taxon>
        <taxon>Kitasatosporales</taxon>
        <taxon>Streptomycetaceae</taxon>
        <taxon>Yinghuangia</taxon>
    </lineage>
</organism>
<accession>A0AA41TXI4</accession>
<dbReference type="RefSeq" id="WP_235050997.1">
    <property type="nucleotide sequence ID" value="NZ_JAKFHA010000002.1"/>
</dbReference>
<evidence type="ECO:0000313" key="6">
    <source>
        <dbReference type="Proteomes" id="UP001165378"/>
    </source>
</evidence>
<comment type="similarity">
    <text evidence="1">Belongs to the LytR/CpsA/Psr (LCP) family.</text>
</comment>
<dbReference type="Gene3D" id="3.40.630.190">
    <property type="entry name" value="LCP protein"/>
    <property type="match status" value="1"/>
</dbReference>
<keyword evidence="3" id="KW-0472">Membrane</keyword>
<evidence type="ECO:0000256" key="2">
    <source>
        <dbReference type="SAM" id="MobiDB-lite"/>
    </source>
</evidence>
<evidence type="ECO:0000313" key="5">
    <source>
        <dbReference type="EMBL" id="MCF2526873.1"/>
    </source>
</evidence>
<dbReference type="Proteomes" id="UP001165378">
    <property type="component" value="Unassembled WGS sequence"/>
</dbReference>
<dbReference type="NCBIfam" id="TIGR00350">
    <property type="entry name" value="lytR_cpsA_psr"/>
    <property type="match status" value="1"/>
</dbReference>
<dbReference type="InterPro" id="IPR004474">
    <property type="entry name" value="LytR_CpsA_psr"/>
</dbReference>
<gene>
    <name evidence="5" type="ORF">LZ495_06525</name>
</gene>
<feature type="transmembrane region" description="Helical" evidence="3">
    <location>
        <begin position="97"/>
        <end position="121"/>
    </location>
</feature>
<sequence length="428" mass="47180">MDDDESRVGATSDGAAGRREYGGDDPYRAAGGESSDAHDGIGLRILDDGRDTDDGDGFADGDPDGQDGQEGQDGDSGDEGAPPPGHRKKRRRRRVRTVLITTVVMMLSLVLLAAVGVWWFIDHYAGKVDRIENAFPNIPAAEQPPRGKGLNFLLVGLDSRNDMPTTGRNAKGPLWQEGMQRSDATMLLHLSADRRSAYIVSVPRDTWVAIPGRGEAKVNAAFSWGGPPLLIDTVQRLTDIRVDHFAAIDWEGFKRLTDALGGVDVEVSEDVPAGEDNRAWTAGRHHMDGAEALSYVRERKGLPRGDLDRVERQQNFMRAVFEELLSGGKLSDPLGLPGLLDAITDAISVDDRMSNSDLRDLVWGMRKLRGDDVRFMTAPISELKTINGQDAAVLAPEKSKFMWDNMRADTMDIYLRRYPHEETPDYVR</sequence>
<feature type="domain" description="Cell envelope-related transcriptional attenuator" evidence="4">
    <location>
        <begin position="181"/>
        <end position="324"/>
    </location>
</feature>
<dbReference type="InterPro" id="IPR050922">
    <property type="entry name" value="LytR/CpsA/Psr_CW_biosynth"/>
</dbReference>
<feature type="compositionally biased region" description="Basic and acidic residues" evidence="2">
    <location>
        <begin position="35"/>
        <end position="49"/>
    </location>
</feature>
<proteinExistence type="inferred from homology"/>
<comment type="caution">
    <text evidence="5">The sequence shown here is derived from an EMBL/GenBank/DDBJ whole genome shotgun (WGS) entry which is preliminary data.</text>
</comment>
<keyword evidence="3" id="KW-1133">Transmembrane helix</keyword>
<reference evidence="5" key="1">
    <citation type="submission" date="2022-01" db="EMBL/GenBank/DDBJ databases">
        <title>Genome-Based Taxonomic Classification of the Phylum Actinobacteria.</title>
        <authorList>
            <person name="Gao Y."/>
        </authorList>
    </citation>
    <scope>NUCLEOTIDE SEQUENCE</scope>
    <source>
        <strain evidence="5">KLBMP 8922</strain>
    </source>
</reference>
<dbReference type="EMBL" id="JAKFHA010000002">
    <property type="protein sequence ID" value="MCF2526873.1"/>
    <property type="molecule type" value="Genomic_DNA"/>
</dbReference>
<dbReference type="Pfam" id="PF03816">
    <property type="entry name" value="LytR_cpsA_psr"/>
    <property type="match status" value="1"/>
</dbReference>
<evidence type="ECO:0000256" key="3">
    <source>
        <dbReference type="SAM" id="Phobius"/>
    </source>
</evidence>
<protein>
    <submittedName>
        <fullName evidence="5">LCP family protein</fullName>
    </submittedName>
</protein>
<dbReference type="PANTHER" id="PTHR33392">
    <property type="entry name" value="POLYISOPRENYL-TEICHOIC ACID--PEPTIDOGLYCAN TEICHOIC ACID TRANSFERASE TAGU"/>
    <property type="match status" value="1"/>
</dbReference>
<keyword evidence="6" id="KW-1185">Reference proteome</keyword>
<dbReference type="PANTHER" id="PTHR33392:SF6">
    <property type="entry name" value="POLYISOPRENYL-TEICHOIC ACID--PEPTIDOGLYCAN TEICHOIC ACID TRANSFERASE TAGU"/>
    <property type="match status" value="1"/>
</dbReference>
<name>A0AA41TXI4_9ACTN</name>
<dbReference type="AlphaFoldDB" id="A0AA41TXI4"/>
<feature type="compositionally biased region" description="Acidic residues" evidence="2">
    <location>
        <begin position="50"/>
        <end position="78"/>
    </location>
</feature>
<feature type="compositionally biased region" description="Basic and acidic residues" evidence="2">
    <location>
        <begin position="16"/>
        <end position="27"/>
    </location>
</feature>
<evidence type="ECO:0000256" key="1">
    <source>
        <dbReference type="ARBA" id="ARBA00006068"/>
    </source>
</evidence>
<keyword evidence="3" id="KW-0812">Transmembrane</keyword>
<feature type="region of interest" description="Disordered" evidence="2">
    <location>
        <begin position="1"/>
        <end position="93"/>
    </location>
</feature>